<gene>
    <name evidence="2" type="primary">Dyak\GE21883</name>
    <name evidence="2" type="synonym">dyak_GLEANR_5607</name>
    <name evidence="2" type="synonym">GE21883</name>
    <name evidence="2" type="ORF">Dyak_GE21883</name>
</gene>
<dbReference type="KEGG" id="dya:Dyak_GE21883"/>
<evidence type="ECO:0000256" key="1">
    <source>
        <dbReference type="SAM" id="MobiDB-lite"/>
    </source>
</evidence>
<proteinExistence type="predicted"/>
<dbReference type="PhylomeDB" id="B4PG91"/>
<reference evidence="2 3" key="1">
    <citation type="journal article" date="2007" name="Nature">
        <title>Evolution of genes and genomes on the Drosophila phylogeny.</title>
        <authorList>
            <consortium name="Drosophila 12 Genomes Consortium"/>
            <person name="Clark A.G."/>
            <person name="Eisen M.B."/>
            <person name="Smith D.R."/>
            <person name="Bergman C.M."/>
            <person name="Oliver B."/>
            <person name="Markow T.A."/>
            <person name="Kaufman T.C."/>
            <person name="Kellis M."/>
            <person name="Gelbart W."/>
            <person name="Iyer V.N."/>
            <person name="Pollard D.A."/>
            <person name="Sackton T.B."/>
            <person name="Larracuente A.M."/>
            <person name="Singh N.D."/>
            <person name="Abad J.P."/>
            <person name="Abt D.N."/>
            <person name="Adryan B."/>
            <person name="Aguade M."/>
            <person name="Akashi H."/>
            <person name="Anderson W.W."/>
            <person name="Aquadro C.F."/>
            <person name="Ardell D.H."/>
            <person name="Arguello R."/>
            <person name="Artieri C.G."/>
            <person name="Barbash D.A."/>
            <person name="Barker D."/>
            <person name="Barsanti P."/>
            <person name="Batterham P."/>
            <person name="Batzoglou S."/>
            <person name="Begun D."/>
            <person name="Bhutkar A."/>
            <person name="Blanco E."/>
            <person name="Bosak S.A."/>
            <person name="Bradley R.K."/>
            <person name="Brand A.D."/>
            <person name="Brent M.R."/>
            <person name="Brooks A.N."/>
            <person name="Brown R.H."/>
            <person name="Butlin R.K."/>
            <person name="Caggese C."/>
            <person name="Calvi B.R."/>
            <person name="Bernardo de Carvalho A."/>
            <person name="Caspi A."/>
            <person name="Castrezana S."/>
            <person name="Celniker S.E."/>
            <person name="Chang J.L."/>
            <person name="Chapple C."/>
            <person name="Chatterji S."/>
            <person name="Chinwalla A."/>
            <person name="Civetta A."/>
            <person name="Clifton S.W."/>
            <person name="Comeron J.M."/>
            <person name="Costello J.C."/>
            <person name="Coyne J.A."/>
            <person name="Daub J."/>
            <person name="David R.G."/>
            <person name="Delcher A.L."/>
            <person name="Delehaunty K."/>
            <person name="Do C.B."/>
            <person name="Ebling H."/>
            <person name="Edwards K."/>
            <person name="Eickbush T."/>
            <person name="Evans J.D."/>
            <person name="Filipski A."/>
            <person name="Findeiss S."/>
            <person name="Freyhult E."/>
            <person name="Fulton L."/>
            <person name="Fulton R."/>
            <person name="Garcia A.C."/>
            <person name="Gardiner A."/>
            <person name="Garfield D.A."/>
            <person name="Garvin B.E."/>
            <person name="Gibson G."/>
            <person name="Gilbert D."/>
            <person name="Gnerre S."/>
            <person name="Godfrey J."/>
            <person name="Good R."/>
            <person name="Gotea V."/>
            <person name="Gravely B."/>
            <person name="Greenberg A.J."/>
            <person name="Griffiths-Jones S."/>
            <person name="Gross S."/>
            <person name="Guigo R."/>
            <person name="Gustafson E.A."/>
            <person name="Haerty W."/>
            <person name="Hahn M.W."/>
            <person name="Halligan D.L."/>
            <person name="Halpern A.L."/>
            <person name="Halter G.M."/>
            <person name="Han M.V."/>
            <person name="Heger A."/>
            <person name="Hillier L."/>
            <person name="Hinrichs A.S."/>
            <person name="Holmes I."/>
            <person name="Hoskins R.A."/>
            <person name="Hubisz M.J."/>
            <person name="Hultmark D."/>
            <person name="Huntley M.A."/>
            <person name="Jaffe D.B."/>
            <person name="Jagadeeshan S."/>
            <person name="Jeck W.R."/>
            <person name="Johnson J."/>
            <person name="Jones C.D."/>
            <person name="Jordan W.C."/>
            <person name="Karpen G.H."/>
            <person name="Kataoka E."/>
            <person name="Keightley P.D."/>
            <person name="Kheradpour P."/>
            <person name="Kirkness E.F."/>
            <person name="Koerich L.B."/>
            <person name="Kristiansen K."/>
            <person name="Kudrna D."/>
            <person name="Kulathinal R.J."/>
            <person name="Kumar S."/>
            <person name="Kwok R."/>
            <person name="Lander E."/>
            <person name="Langley C.H."/>
            <person name="Lapoint R."/>
            <person name="Lazzaro B.P."/>
            <person name="Lee S.J."/>
            <person name="Levesque L."/>
            <person name="Li R."/>
            <person name="Lin C.F."/>
            <person name="Lin M.F."/>
            <person name="Lindblad-Toh K."/>
            <person name="Llopart A."/>
            <person name="Long M."/>
            <person name="Low L."/>
            <person name="Lozovsky E."/>
            <person name="Lu J."/>
            <person name="Luo M."/>
            <person name="Machado C.A."/>
            <person name="Makalowski W."/>
            <person name="Marzo M."/>
            <person name="Matsuda M."/>
            <person name="Matzkin L."/>
            <person name="McAllister B."/>
            <person name="McBride C.S."/>
            <person name="McKernan B."/>
            <person name="McKernan K."/>
            <person name="Mendez-Lago M."/>
            <person name="Minx P."/>
            <person name="Mollenhauer M.U."/>
            <person name="Montooth K."/>
            <person name="Mount S.M."/>
            <person name="Mu X."/>
            <person name="Myers E."/>
            <person name="Negre B."/>
            <person name="Newfeld S."/>
            <person name="Nielsen R."/>
            <person name="Noor M.A."/>
            <person name="O'Grady P."/>
            <person name="Pachter L."/>
            <person name="Papaceit M."/>
            <person name="Parisi M.J."/>
            <person name="Parisi M."/>
            <person name="Parts L."/>
            <person name="Pedersen J.S."/>
            <person name="Pesole G."/>
            <person name="Phillippy A.M."/>
            <person name="Ponting C.P."/>
            <person name="Pop M."/>
            <person name="Porcelli D."/>
            <person name="Powell J.R."/>
            <person name="Prohaska S."/>
            <person name="Pruitt K."/>
            <person name="Puig M."/>
            <person name="Quesneville H."/>
            <person name="Ram K.R."/>
            <person name="Rand D."/>
            <person name="Rasmussen M.D."/>
            <person name="Reed L.K."/>
            <person name="Reenan R."/>
            <person name="Reily A."/>
            <person name="Remington K.A."/>
            <person name="Rieger T.T."/>
            <person name="Ritchie M.G."/>
            <person name="Robin C."/>
            <person name="Rogers Y.H."/>
            <person name="Rohde C."/>
            <person name="Rozas J."/>
            <person name="Rubenfield M.J."/>
            <person name="Ruiz A."/>
            <person name="Russo S."/>
            <person name="Salzberg S.L."/>
            <person name="Sanchez-Gracia A."/>
            <person name="Saranga D.J."/>
            <person name="Sato H."/>
            <person name="Schaeffer S.W."/>
            <person name="Schatz M.C."/>
            <person name="Schlenke T."/>
            <person name="Schwartz R."/>
            <person name="Segarra C."/>
            <person name="Singh R.S."/>
            <person name="Sirot L."/>
            <person name="Sirota M."/>
            <person name="Sisneros N.B."/>
            <person name="Smith C.D."/>
            <person name="Smith T.F."/>
            <person name="Spieth J."/>
            <person name="Stage D.E."/>
            <person name="Stark A."/>
            <person name="Stephan W."/>
            <person name="Strausberg R.L."/>
            <person name="Strempel S."/>
            <person name="Sturgill D."/>
            <person name="Sutton G."/>
            <person name="Sutton G.G."/>
            <person name="Tao W."/>
            <person name="Teichmann S."/>
            <person name="Tobari Y.N."/>
            <person name="Tomimura Y."/>
            <person name="Tsolas J.M."/>
            <person name="Valente V.L."/>
            <person name="Venter E."/>
            <person name="Venter J.C."/>
            <person name="Vicario S."/>
            <person name="Vieira F.G."/>
            <person name="Vilella A.J."/>
            <person name="Villasante A."/>
            <person name="Walenz B."/>
            <person name="Wang J."/>
            <person name="Wasserman M."/>
            <person name="Watts T."/>
            <person name="Wilson D."/>
            <person name="Wilson R.K."/>
            <person name="Wing R.A."/>
            <person name="Wolfner M.F."/>
            <person name="Wong A."/>
            <person name="Wong G.K."/>
            <person name="Wu C.I."/>
            <person name="Wu G."/>
            <person name="Yamamoto D."/>
            <person name="Yang H.P."/>
            <person name="Yang S.P."/>
            <person name="Yorke J.A."/>
            <person name="Yoshida K."/>
            <person name="Zdobnov E."/>
            <person name="Zhang P."/>
            <person name="Zhang Y."/>
            <person name="Zimin A.V."/>
            <person name="Baldwin J."/>
            <person name="Abdouelleil A."/>
            <person name="Abdulkadir J."/>
            <person name="Abebe A."/>
            <person name="Abera B."/>
            <person name="Abreu J."/>
            <person name="Acer S.C."/>
            <person name="Aftuck L."/>
            <person name="Alexander A."/>
            <person name="An P."/>
            <person name="Anderson E."/>
            <person name="Anderson S."/>
            <person name="Arachi H."/>
            <person name="Azer M."/>
            <person name="Bachantsang P."/>
            <person name="Barry A."/>
            <person name="Bayul T."/>
            <person name="Berlin A."/>
            <person name="Bessette D."/>
            <person name="Bloom T."/>
            <person name="Blye J."/>
            <person name="Boguslavskiy L."/>
            <person name="Bonnet C."/>
            <person name="Boukhgalter B."/>
            <person name="Bourzgui I."/>
            <person name="Brown A."/>
            <person name="Cahill P."/>
            <person name="Channer S."/>
            <person name="Cheshatsang Y."/>
            <person name="Chuda L."/>
            <person name="Citroen M."/>
            <person name="Collymore A."/>
            <person name="Cooke P."/>
            <person name="Costello M."/>
            <person name="D'Aco K."/>
            <person name="Daza R."/>
            <person name="De Haan G."/>
            <person name="DeGray S."/>
            <person name="DeMaso C."/>
            <person name="Dhargay N."/>
            <person name="Dooley K."/>
            <person name="Dooley E."/>
            <person name="Doricent M."/>
            <person name="Dorje P."/>
            <person name="Dorjee K."/>
            <person name="Dupes A."/>
            <person name="Elong R."/>
            <person name="Falk J."/>
            <person name="Farina A."/>
            <person name="Faro S."/>
            <person name="Ferguson D."/>
            <person name="Fisher S."/>
            <person name="Foley C.D."/>
            <person name="Franke A."/>
            <person name="Friedrich D."/>
            <person name="Gadbois L."/>
            <person name="Gearin G."/>
            <person name="Gearin C.R."/>
            <person name="Giannoukos G."/>
            <person name="Goode T."/>
            <person name="Graham J."/>
            <person name="Grandbois E."/>
            <person name="Grewal S."/>
            <person name="Gyaltsen K."/>
            <person name="Hafez N."/>
            <person name="Hagos B."/>
            <person name="Hall J."/>
            <person name="Henson C."/>
            <person name="Hollinger A."/>
            <person name="Honan T."/>
            <person name="Huard M.D."/>
            <person name="Hughes L."/>
            <person name="Hurhula B."/>
            <person name="Husby M.E."/>
            <person name="Kamat A."/>
            <person name="Kanga B."/>
            <person name="Kashin S."/>
            <person name="Khazanovich D."/>
            <person name="Kisner P."/>
            <person name="Lance K."/>
            <person name="Lara M."/>
            <person name="Lee W."/>
            <person name="Lennon N."/>
            <person name="Letendre F."/>
            <person name="LeVine R."/>
            <person name="Lipovsky A."/>
            <person name="Liu X."/>
            <person name="Liu J."/>
            <person name="Liu S."/>
            <person name="Lokyitsang T."/>
            <person name="Lokyitsang Y."/>
            <person name="Lubonja R."/>
            <person name="Lui A."/>
            <person name="MacDonald P."/>
            <person name="Magnisalis V."/>
            <person name="Maru K."/>
            <person name="Matthews C."/>
            <person name="McCusker W."/>
            <person name="McDonough S."/>
            <person name="Mehta T."/>
            <person name="Meldrim J."/>
            <person name="Meneus L."/>
            <person name="Mihai O."/>
            <person name="Mihalev A."/>
            <person name="Mihova T."/>
            <person name="Mittelman R."/>
            <person name="Mlenga V."/>
            <person name="Montmayeur A."/>
            <person name="Mulrain L."/>
            <person name="Navidi A."/>
            <person name="Naylor J."/>
            <person name="Negash T."/>
            <person name="Nguyen T."/>
            <person name="Nguyen N."/>
            <person name="Nicol R."/>
            <person name="Norbu C."/>
            <person name="Norbu N."/>
            <person name="Novod N."/>
            <person name="O'Neill B."/>
            <person name="Osman S."/>
            <person name="Markiewicz E."/>
            <person name="Oyono O.L."/>
            <person name="Patti C."/>
            <person name="Phunkhang P."/>
            <person name="Pierre F."/>
            <person name="Priest M."/>
            <person name="Raghuraman S."/>
            <person name="Rege F."/>
            <person name="Reyes R."/>
            <person name="Rise C."/>
            <person name="Rogov P."/>
            <person name="Ross K."/>
            <person name="Ryan E."/>
            <person name="Settipalli S."/>
            <person name="Shea T."/>
            <person name="Sherpa N."/>
            <person name="Shi L."/>
            <person name="Shih D."/>
            <person name="Sparrow T."/>
            <person name="Spaulding J."/>
            <person name="Stalker J."/>
            <person name="Stange-Thomann N."/>
            <person name="Stavropoulos S."/>
            <person name="Stone C."/>
            <person name="Strader C."/>
            <person name="Tesfaye S."/>
            <person name="Thomson T."/>
            <person name="Thoulutsang Y."/>
            <person name="Thoulutsang D."/>
            <person name="Topham K."/>
            <person name="Topping I."/>
            <person name="Tsamla T."/>
            <person name="Vassiliev H."/>
            <person name="Vo A."/>
            <person name="Wangchuk T."/>
            <person name="Wangdi T."/>
            <person name="Weiand M."/>
            <person name="Wilkinson J."/>
            <person name="Wilson A."/>
            <person name="Yadav S."/>
            <person name="Young G."/>
            <person name="Yu Q."/>
            <person name="Zembek L."/>
            <person name="Zhong D."/>
            <person name="Zimmer A."/>
            <person name="Zwirko Z."/>
            <person name="Jaffe D.B."/>
            <person name="Alvarez P."/>
            <person name="Brockman W."/>
            <person name="Butler J."/>
            <person name="Chin C."/>
            <person name="Gnerre S."/>
            <person name="Grabherr M."/>
            <person name="Kleber M."/>
            <person name="Mauceli E."/>
            <person name="MacCallum I."/>
        </authorList>
    </citation>
    <scope>NUCLEOTIDE SEQUENCE [LARGE SCALE GENOMIC DNA]</scope>
    <source>
        <strain evidence="3">Tai18E2 / Tucson 14021-0261.01</strain>
    </source>
</reference>
<dbReference type="Proteomes" id="UP000002282">
    <property type="component" value="Chromosome 3L"/>
</dbReference>
<protein>
    <submittedName>
        <fullName evidence="2">Uncharacterized protein</fullName>
    </submittedName>
</protein>
<accession>B4PG91</accession>
<organism evidence="2 3">
    <name type="scientific">Drosophila yakuba</name>
    <name type="common">Fruit fly</name>
    <dbReference type="NCBI Taxonomy" id="7245"/>
    <lineage>
        <taxon>Eukaryota</taxon>
        <taxon>Metazoa</taxon>
        <taxon>Ecdysozoa</taxon>
        <taxon>Arthropoda</taxon>
        <taxon>Hexapoda</taxon>
        <taxon>Insecta</taxon>
        <taxon>Pterygota</taxon>
        <taxon>Neoptera</taxon>
        <taxon>Endopterygota</taxon>
        <taxon>Diptera</taxon>
        <taxon>Brachycera</taxon>
        <taxon>Muscomorpha</taxon>
        <taxon>Ephydroidea</taxon>
        <taxon>Drosophilidae</taxon>
        <taxon>Drosophila</taxon>
        <taxon>Sophophora</taxon>
    </lineage>
</organism>
<dbReference type="EMBL" id="CM000159">
    <property type="protein sequence ID" value="EDW94255.1"/>
    <property type="molecule type" value="Genomic_DNA"/>
</dbReference>
<dbReference type="OrthoDB" id="8046853at2759"/>
<name>B4PG91_DROYA</name>
<dbReference type="HOGENOM" id="CLU_2560743_0_0_1"/>
<dbReference type="AlphaFoldDB" id="B4PG91"/>
<evidence type="ECO:0000313" key="2">
    <source>
        <dbReference type="EMBL" id="EDW94255.1"/>
    </source>
</evidence>
<sequence>MDRPILNTCEMYPRRRTTEFYKSPEPRVSFQSQQAEHPAELLNVTPDENREAARRLPRIQPSNNLDSIYLRNGYFS</sequence>
<dbReference type="eggNOG" id="ENOG502T72D">
    <property type="taxonomic scope" value="Eukaryota"/>
</dbReference>
<feature type="region of interest" description="Disordered" evidence="1">
    <location>
        <begin position="24"/>
        <end position="46"/>
    </location>
</feature>
<dbReference type="OMA" id="TCERYPH"/>
<keyword evidence="3" id="KW-1185">Reference proteome</keyword>
<evidence type="ECO:0000313" key="3">
    <source>
        <dbReference type="Proteomes" id="UP000002282"/>
    </source>
</evidence>
<reference evidence="2 3" key="2">
    <citation type="journal article" date="2007" name="PLoS Biol.">
        <title>Principles of genome evolution in the Drosophila melanogaster species group.</title>
        <authorList>
            <person name="Ranz J.M."/>
            <person name="Maurin D."/>
            <person name="Chan Y.S."/>
            <person name="von Grotthuss M."/>
            <person name="Hillier L.W."/>
            <person name="Roote J."/>
            <person name="Ashburner M."/>
            <person name="Bergman C.M."/>
        </authorList>
    </citation>
    <scope>NUCLEOTIDE SEQUENCE [LARGE SCALE GENOMIC DNA]</scope>
    <source>
        <strain evidence="3">Tai18E2 / Tucson 14021-0261.01</strain>
    </source>
</reference>